<dbReference type="RefSeq" id="WP_245757126.1">
    <property type="nucleotide sequence ID" value="NZ_FNON01000001.1"/>
</dbReference>
<protein>
    <recommendedName>
        <fullName evidence="5">Extracellular solute-binding protein</fullName>
    </recommendedName>
</protein>
<evidence type="ECO:0000313" key="4">
    <source>
        <dbReference type="Proteomes" id="UP000199515"/>
    </source>
</evidence>
<feature type="compositionally biased region" description="Basic and acidic residues" evidence="1">
    <location>
        <begin position="1"/>
        <end position="11"/>
    </location>
</feature>
<dbReference type="AlphaFoldDB" id="A0A1H2TQD3"/>
<sequence length="230" mass="24604">MGRHTLAEEPLPHPLDPPARRAQAGSGESTGSHRIVGKKAPRRRMAKWPIACLVFVLLAGLGVAGWNWLDSMSNSRAEAQAVSCDAGNSNIRVITTQSIEKPVSLAAAKWNKAKTVVRDHCVHVDVYAFKSSDVLASLTGEAPMDKIGGLPTAWVPESSFWAGELQSKKPELVSAPPLSVANAMSADYPYVGLGDSTVDDTQKRAAQAFRDFLKQPDQQKDFAGAGIKGT</sequence>
<evidence type="ECO:0000256" key="2">
    <source>
        <dbReference type="SAM" id="Phobius"/>
    </source>
</evidence>
<gene>
    <name evidence="3" type="ORF">SAMN05421504_101642</name>
</gene>
<reference evidence="3 4" key="1">
    <citation type="submission" date="2016-10" db="EMBL/GenBank/DDBJ databases">
        <authorList>
            <person name="de Groot N.N."/>
        </authorList>
    </citation>
    <scope>NUCLEOTIDE SEQUENCE [LARGE SCALE GENOMIC DNA]</scope>
    <source>
        <strain evidence="3 4">CPCC 202699</strain>
    </source>
</reference>
<evidence type="ECO:0000256" key="1">
    <source>
        <dbReference type="SAM" id="MobiDB-lite"/>
    </source>
</evidence>
<dbReference type="Proteomes" id="UP000199515">
    <property type="component" value="Unassembled WGS sequence"/>
</dbReference>
<evidence type="ECO:0000313" key="3">
    <source>
        <dbReference type="EMBL" id="SDW45978.1"/>
    </source>
</evidence>
<feature type="transmembrane region" description="Helical" evidence="2">
    <location>
        <begin position="48"/>
        <end position="69"/>
    </location>
</feature>
<keyword evidence="2" id="KW-0472">Membrane</keyword>
<dbReference type="EMBL" id="FNON01000001">
    <property type="protein sequence ID" value="SDW45978.1"/>
    <property type="molecule type" value="Genomic_DNA"/>
</dbReference>
<proteinExistence type="predicted"/>
<name>A0A1H2TQD3_9PSEU</name>
<feature type="region of interest" description="Disordered" evidence="1">
    <location>
        <begin position="1"/>
        <end position="40"/>
    </location>
</feature>
<keyword evidence="2" id="KW-1133">Transmembrane helix</keyword>
<keyword evidence="4" id="KW-1185">Reference proteome</keyword>
<dbReference type="STRING" id="589385.SAMN05421504_101642"/>
<organism evidence="3 4">
    <name type="scientific">Amycolatopsis xylanica</name>
    <dbReference type="NCBI Taxonomy" id="589385"/>
    <lineage>
        <taxon>Bacteria</taxon>
        <taxon>Bacillati</taxon>
        <taxon>Actinomycetota</taxon>
        <taxon>Actinomycetes</taxon>
        <taxon>Pseudonocardiales</taxon>
        <taxon>Pseudonocardiaceae</taxon>
        <taxon>Amycolatopsis</taxon>
    </lineage>
</organism>
<evidence type="ECO:0008006" key="5">
    <source>
        <dbReference type="Google" id="ProtNLM"/>
    </source>
</evidence>
<accession>A0A1H2TQD3</accession>
<keyword evidence="2" id="KW-0812">Transmembrane</keyword>